<dbReference type="AlphaFoldDB" id="A0AAW5W3A1"/>
<keyword evidence="1" id="KW-0732">Signal</keyword>
<proteinExistence type="predicted"/>
<comment type="caution">
    <text evidence="2">The sequence shown here is derived from an EMBL/GenBank/DDBJ whole genome shotgun (WGS) entry which is preliminary data.</text>
</comment>
<organism evidence="2 3">
    <name type="scientific">Alcaligenes phenolicus</name>
    <dbReference type="NCBI Taxonomy" id="232846"/>
    <lineage>
        <taxon>Bacteria</taxon>
        <taxon>Pseudomonadati</taxon>
        <taxon>Pseudomonadota</taxon>
        <taxon>Betaproteobacteria</taxon>
        <taxon>Burkholderiales</taxon>
        <taxon>Alcaligenaceae</taxon>
        <taxon>Alcaligenes</taxon>
    </lineage>
</organism>
<feature type="signal peptide" evidence="1">
    <location>
        <begin position="1"/>
        <end position="21"/>
    </location>
</feature>
<name>A0AAW5W3A1_9BURK</name>
<evidence type="ECO:0000313" key="3">
    <source>
        <dbReference type="Proteomes" id="UP001208074"/>
    </source>
</evidence>
<feature type="chain" id="PRO_5043408964" description="DUF1311 domain-containing protein" evidence="1">
    <location>
        <begin position="22"/>
        <end position="109"/>
    </location>
</feature>
<dbReference type="Proteomes" id="UP001208074">
    <property type="component" value="Unassembled WGS sequence"/>
</dbReference>
<dbReference type="GeneID" id="94039642"/>
<dbReference type="EMBL" id="JAPKNB010000011">
    <property type="protein sequence ID" value="MCX5566784.1"/>
    <property type="molecule type" value="Genomic_DNA"/>
</dbReference>
<sequence>MKKTAIVIGITALSVMSIAQAAELPRYDPNKYCERISSLSGGSATLANECIKMEQSSYNKLKNMWDSIPEKTVSYCDRLASTTGGSYTLLESCIDMEMTESNSPQKFEF</sequence>
<dbReference type="RefSeq" id="WP_035274307.1">
    <property type="nucleotide sequence ID" value="NZ_DAMBOE010000004.1"/>
</dbReference>
<evidence type="ECO:0000313" key="2">
    <source>
        <dbReference type="EMBL" id="MCX5566784.1"/>
    </source>
</evidence>
<evidence type="ECO:0000256" key="1">
    <source>
        <dbReference type="SAM" id="SignalP"/>
    </source>
</evidence>
<accession>A0AAW5W3A1</accession>
<evidence type="ECO:0008006" key="4">
    <source>
        <dbReference type="Google" id="ProtNLM"/>
    </source>
</evidence>
<reference evidence="2" key="1">
    <citation type="submission" date="2022-11" db="EMBL/GenBank/DDBJ databases">
        <title>Biodiversity and phylogenetic relationships of bacteria.</title>
        <authorList>
            <person name="Machado R.A.R."/>
            <person name="Bhat A."/>
            <person name="Loulou A."/>
            <person name="Kallel S."/>
        </authorList>
    </citation>
    <scope>NUCLEOTIDE SEQUENCE</scope>
    <source>
        <strain evidence="2">DSM 16503</strain>
    </source>
</reference>
<gene>
    <name evidence="2" type="ORF">OSH02_15545</name>
</gene>
<protein>
    <recommendedName>
        <fullName evidence="4">DUF1311 domain-containing protein</fullName>
    </recommendedName>
</protein>